<reference evidence="1 2" key="1">
    <citation type="submission" date="2021-08" db="EMBL/GenBank/DDBJ databases">
        <title>Draft Genome Sequence of Phanerochaete sordida strain YK-624.</title>
        <authorList>
            <person name="Mori T."/>
            <person name="Dohra H."/>
            <person name="Suzuki T."/>
            <person name="Kawagishi H."/>
            <person name="Hirai H."/>
        </authorList>
    </citation>
    <scope>NUCLEOTIDE SEQUENCE [LARGE SCALE GENOMIC DNA]</scope>
    <source>
        <strain evidence="1 2">YK-624</strain>
    </source>
</reference>
<sequence length="144" mass="15513">MILIIPCNASGLTHRPPPPHHTRKVHDVHCTRRGAASCLAALGAASSPLAHSRPALHRPSSFEQMWSAQVASRETSGTTAGMYPLALMVPAFTTAEIHLRHDSKSLPVCQQVRWGNVGLPTLVFKTTHQQGVDLSVLDGDSEQP</sequence>
<comment type="caution">
    <text evidence="1">The sequence shown here is derived from an EMBL/GenBank/DDBJ whole genome shotgun (WGS) entry which is preliminary data.</text>
</comment>
<evidence type="ECO:0000313" key="1">
    <source>
        <dbReference type="EMBL" id="GJE97624.1"/>
    </source>
</evidence>
<organism evidence="1 2">
    <name type="scientific">Phanerochaete sordida</name>
    <dbReference type="NCBI Taxonomy" id="48140"/>
    <lineage>
        <taxon>Eukaryota</taxon>
        <taxon>Fungi</taxon>
        <taxon>Dikarya</taxon>
        <taxon>Basidiomycota</taxon>
        <taxon>Agaricomycotina</taxon>
        <taxon>Agaricomycetes</taxon>
        <taxon>Polyporales</taxon>
        <taxon>Phanerochaetaceae</taxon>
        <taxon>Phanerochaete</taxon>
    </lineage>
</organism>
<gene>
    <name evidence="1" type="ORF">PsYK624_138450</name>
</gene>
<accession>A0A9P3GQJ0</accession>
<dbReference type="AlphaFoldDB" id="A0A9P3GQJ0"/>
<name>A0A9P3GQJ0_9APHY</name>
<proteinExistence type="predicted"/>
<dbReference type="Proteomes" id="UP000703269">
    <property type="component" value="Unassembled WGS sequence"/>
</dbReference>
<keyword evidence="2" id="KW-1185">Reference proteome</keyword>
<protein>
    <submittedName>
        <fullName evidence="1">Uncharacterized protein</fullName>
    </submittedName>
</protein>
<evidence type="ECO:0000313" key="2">
    <source>
        <dbReference type="Proteomes" id="UP000703269"/>
    </source>
</evidence>
<dbReference type="EMBL" id="BPQB01000074">
    <property type="protein sequence ID" value="GJE97624.1"/>
    <property type="molecule type" value="Genomic_DNA"/>
</dbReference>